<proteinExistence type="predicted"/>
<dbReference type="PROSITE" id="PS51294">
    <property type="entry name" value="HTH_MYB"/>
    <property type="match status" value="1"/>
</dbReference>
<evidence type="ECO:0000256" key="5">
    <source>
        <dbReference type="ARBA" id="ARBA00023163"/>
    </source>
</evidence>
<dbReference type="PANTHER" id="PTHR47998:SF67">
    <property type="entry name" value="MYB TRANSCRIPTION FACTOR"/>
    <property type="match status" value="1"/>
</dbReference>
<evidence type="ECO:0000256" key="7">
    <source>
        <dbReference type="SAM" id="MobiDB-lite"/>
    </source>
</evidence>
<accession>A0A9D4X216</accession>
<dbReference type="Gramene" id="PSAT_LOCUS19822_t1">
    <property type="protein sequence ID" value="CAL5200525.1"/>
    <property type="gene ID" value="PSAT_LOCUS19822"/>
</dbReference>
<evidence type="ECO:0000259" key="9">
    <source>
        <dbReference type="PROSITE" id="PS51294"/>
    </source>
</evidence>
<dbReference type="InterPro" id="IPR009057">
    <property type="entry name" value="Homeodomain-like_sf"/>
</dbReference>
<dbReference type="Gramene" id="Psat05G0737100-T1">
    <property type="protein sequence ID" value="KAI5412691.1"/>
    <property type="gene ID" value="KIW84_057371"/>
</dbReference>
<dbReference type="GO" id="GO:0048731">
    <property type="term" value="P:system development"/>
    <property type="evidence" value="ECO:0007669"/>
    <property type="project" value="UniProtKB-ARBA"/>
</dbReference>
<keyword evidence="11" id="KW-1185">Reference proteome</keyword>
<dbReference type="CDD" id="cd00167">
    <property type="entry name" value="SANT"/>
    <property type="match status" value="1"/>
</dbReference>
<dbReference type="GO" id="GO:0006355">
    <property type="term" value="P:regulation of DNA-templated transcription"/>
    <property type="evidence" value="ECO:0007669"/>
    <property type="project" value="TreeGrafter"/>
</dbReference>
<comment type="caution">
    <text evidence="10">The sequence shown here is derived from an EMBL/GenBank/DDBJ whole genome shotgun (WGS) entry which is preliminary data.</text>
</comment>
<dbReference type="InterPro" id="IPR015495">
    <property type="entry name" value="Myb_TF_plants"/>
</dbReference>
<dbReference type="GO" id="GO:0000976">
    <property type="term" value="F:transcription cis-regulatory region binding"/>
    <property type="evidence" value="ECO:0007669"/>
    <property type="project" value="TreeGrafter"/>
</dbReference>
<evidence type="ECO:0000313" key="11">
    <source>
        <dbReference type="Proteomes" id="UP001058974"/>
    </source>
</evidence>
<dbReference type="FunFam" id="1.10.10.60:FF:000160">
    <property type="entry name" value="MYB-like transcription factor"/>
    <property type="match status" value="1"/>
</dbReference>
<evidence type="ECO:0000256" key="3">
    <source>
        <dbReference type="ARBA" id="ARBA00023015"/>
    </source>
</evidence>
<dbReference type="Proteomes" id="UP001058974">
    <property type="component" value="Chromosome 5"/>
</dbReference>
<comment type="subcellular location">
    <subcellularLocation>
        <location evidence="1">Nucleus</location>
    </subcellularLocation>
</comment>
<keyword evidence="5" id="KW-0804">Transcription</keyword>
<dbReference type="Gene3D" id="1.10.10.60">
    <property type="entry name" value="Homeodomain-like"/>
    <property type="match status" value="1"/>
</dbReference>
<dbReference type="GO" id="GO:0005634">
    <property type="term" value="C:nucleus"/>
    <property type="evidence" value="ECO:0007669"/>
    <property type="project" value="UniProtKB-SubCell"/>
</dbReference>
<dbReference type="GO" id="GO:0030154">
    <property type="term" value="P:cell differentiation"/>
    <property type="evidence" value="ECO:0007669"/>
    <property type="project" value="UniProtKB-ARBA"/>
</dbReference>
<dbReference type="EMBL" id="JAMSHJ010000005">
    <property type="protein sequence ID" value="KAI5412691.1"/>
    <property type="molecule type" value="Genomic_DNA"/>
</dbReference>
<protein>
    <submittedName>
        <fullName evidence="10">Uncharacterized protein</fullName>
    </submittedName>
</protein>
<dbReference type="InterPro" id="IPR017930">
    <property type="entry name" value="Myb_dom"/>
</dbReference>
<organism evidence="10 11">
    <name type="scientific">Pisum sativum</name>
    <name type="common">Garden pea</name>
    <name type="synonym">Lathyrus oleraceus</name>
    <dbReference type="NCBI Taxonomy" id="3888"/>
    <lineage>
        <taxon>Eukaryota</taxon>
        <taxon>Viridiplantae</taxon>
        <taxon>Streptophyta</taxon>
        <taxon>Embryophyta</taxon>
        <taxon>Tracheophyta</taxon>
        <taxon>Spermatophyta</taxon>
        <taxon>Magnoliopsida</taxon>
        <taxon>eudicotyledons</taxon>
        <taxon>Gunneridae</taxon>
        <taxon>Pentapetalae</taxon>
        <taxon>rosids</taxon>
        <taxon>fabids</taxon>
        <taxon>Fabales</taxon>
        <taxon>Fabaceae</taxon>
        <taxon>Papilionoideae</taxon>
        <taxon>50 kb inversion clade</taxon>
        <taxon>NPAAA clade</taxon>
        <taxon>Hologalegina</taxon>
        <taxon>IRL clade</taxon>
        <taxon>Fabeae</taxon>
        <taxon>Lathyrus</taxon>
    </lineage>
</organism>
<dbReference type="InterPro" id="IPR001005">
    <property type="entry name" value="SANT/Myb"/>
</dbReference>
<keyword evidence="4" id="KW-0238">DNA-binding</keyword>
<dbReference type="SMART" id="SM00717">
    <property type="entry name" value="SANT"/>
    <property type="match status" value="1"/>
</dbReference>
<feature type="domain" description="Myb-like" evidence="8">
    <location>
        <begin position="26"/>
        <end position="76"/>
    </location>
</feature>
<sequence length="85" mass="9547">MANVEHTLQEVSADSSIDQSKSSSITQVNSKVEFSKDEEALIIRMYKLLGDRWPLIAGRIPGRTAEDIKNYWTSRDSSTSQSNVK</sequence>
<dbReference type="AlphaFoldDB" id="A0A9D4X216"/>
<keyword evidence="2" id="KW-0217">Developmental protein</keyword>
<evidence type="ECO:0000256" key="1">
    <source>
        <dbReference type="ARBA" id="ARBA00004123"/>
    </source>
</evidence>
<dbReference type="PROSITE" id="PS50090">
    <property type="entry name" value="MYB_LIKE"/>
    <property type="match status" value="1"/>
</dbReference>
<name>A0A9D4X216_PEA</name>
<dbReference type="Pfam" id="PF00249">
    <property type="entry name" value="Myb_DNA-binding"/>
    <property type="match status" value="1"/>
</dbReference>
<dbReference type="SUPFAM" id="SSF46689">
    <property type="entry name" value="Homeodomain-like"/>
    <property type="match status" value="1"/>
</dbReference>
<feature type="compositionally biased region" description="Low complexity" evidence="7">
    <location>
        <begin position="12"/>
        <end position="25"/>
    </location>
</feature>
<dbReference type="PANTHER" id="PTHR47998">
    <property type="entry name" value="TRANSCRIPTION FACTOR MYB51-LIKE ISOFORM X1"/>
    <property type="match status" value="1"/>
</dbReference>
<reference evidence="10 11" key="1">
    <citation type="journal article" date="2022" name="Nat. Genet.">
        <title>Improved pea reference genome and pan-genome highlight genomic features and evolutionary characteristics.</title>
        <authorList>
            <person name="Yang T."/>
            <person name="Liu R."/>
            <person name="Luo Y."/>
            <person name="Hu S."/>
            <person name="Wang D."/>
            <person name="Wang C."/>
            <person name="Pandey M.K."/>
            <person name="Ge S."/>
            <person name="Xu Q."/>
            <person name="Li N."/>
            <person name="Li G."/>
            <person name="Huang Y."/>
            <person name="Saxena R.K."/>
            <person name="Ji Y."/>
            <person name="Li M."/>
            <person name="Yan X."/>
            <person name="He Y."/>
            <person name="Liu Y."/>
            <person name="Wang X."/>
            <person name="Xiang C."/>
            <person name="Varshney R.K."/>
            <person name="Ding H."/>
            <person name="Gao S."/>
            <person name="Zong X."/>
        </authorList>
    </citation>
    <scope>NUCLEOTIDE SEQUENCE [LARGE SCALE GENOMIC DNA]</scope>
    <source>
        <strain evidence="10 11">cv. Zhongwan 6</strain>
    </source>
</reference>
<evidence type="ECO:0000256" key="4">
    <source>
        <dbReference type="ARBA" id="ARBA00023125"/>
    </source>
</evidence>
<evidence type="ECO:0000256" key="6">
    <source>
        <dbReference type="ARBA" id="ARBA00023242"/>
    </source>
</evidence>
<evidence type="ECO:0000256" key="2">
    <source>
        <dbReference type="ARBA" id="ARBA00022473"/>
    </source>
</evidence>
<dbReference type="GO" id="GO:0090558">
    <property type="term" value="P:plant epidermis development"/>
    <property type="evidence" value="ECO:0007669"/>
    <property type="project" value="UniProtKB-ARBA"/>
</dbReference>
<feature type="domain" description="HTH myb-type" evidence="9">
    <location>
        <begin position="31"/>
        <end position="80"/>
    </location>
</feature>
<dbReference type="Gramene" id="Psat5g264880.1">
    <property type="protein sequence ID" value="Psat5g264880.1.cds"/>
    <property type="gene ID" value="Psat5g264880"/>
</dbReference>
<dbReference type="GO" id="GO:0009653">
    <property type="term" value="P:anatomical structure morphogenesis"/>
    <property type="evidence" value="ECO:0007669"/>
    <property type="project" value="UniProtKB-ARBA"/>
</dbReference>
<keyword evidence="6" id="KW-0539">Nucleus</keyword>
<gene>
    <name evidence="10" type="ORF">KIW84_057371</name>
</gene>
<feature type="region of interest" description="Disordered" evidence="7">
    <location>
        <begin position="1"/>
        <end position="29"/>
    </location>
</feature>
<evidence type="ECO:0000313" key="10">
    <source>
        <dbReference type="EMBL" id="KAI5412691.1"/>
    </source>
</evidence>
<evidence type="ECO:0000259" key="8">
    <source>
        <dbReference type="PROSITE" id="PS50090"/>
    </source>
</evidence>
<keyword evidence="3" id="KW-0805">Transcription regulation</keyword>